<comment type="caution">
    <text evidence="2">The sequence shown here is derived from an EMBL/GenBank/DDBJ whole genome shotgun (WGS) entry which is preliminary data.</text>
</comment>
<evidence type="ECO:0000313" key="2">
    <source>
        <dbReference type="EMBL" id="RXM30973.1"/>
    </source>
</evidence>
<proteinExistence type="predicted"/>
<accession>A0A444U6Z1</accession>
<feature type="compositionally biased region" description="Polar residues" evidence="1">
    <location>
        <begin position="7"/>
        <end position="32"/>
    </location>
</feature>
<feature type="region of interest" description="Disordered" evidence="1">
    <location>
        <begin position="1"/>
        <end position="32"/>
    </location>
</feature>
<sequence>MPVPDQPSASEKTTMLSPVLNASNGDGSETETTSAILASVKEQSPAELLMGRKLCTRLPHYRDVSSNAELTSWTMQLKERQKANYDESTKTLQPLHRIVRIEAPGTWNKKATVLEQVAPRSYNVMTENGEIYWRNRRSLLKTNEGFQTHSDTEDMPDTVQLGTDDAGGEIHNASLTTSTTVVATDLPGPETFSNTPSLRRSQCNIKPPVKLNLSFSP</sequence>
<protein>
    <submittedName>
        <fullName evidence="2">Uncharacterized protein</fullName>
    </submittedName>
</protein>
<gene>
    <name evidence="2" type="ORF">EOD39_7374</name>
</gene>
<keyword evidence="3" id="KW-1185">Reference proteome</keyword>
<evidence type="ECO:0000313" key="3">
    <source>
        <dbReference type="Proteomes" id="UP000289886"/>
    </source>
</evidence>
<evidence type="ECO:0000256" key="1">
    <source>
        <dbReference type="SAM" id="MobiDB-lite"/>
    </source>
</evidence>
<dbReference type="PANTHER" id="PTHR33244">
    <property type="entry name" value="INTEGRASE CATALYTIC DOMAIN-CONTAINING PROTEIN-RELATED"/>
    <property type="match status" value="1"/>
</dbReference>
<dbReference type="AlphaFoldDB" id="A0A444U6Z1"/>
<dbReference type="EMBL" id="SCEB01215163">
    <property type="protein sequence ID" value="RXM30973.1"/>
    <property type="molecule type" value="Genomic_DNA"/>
</dbReference>
<reference evidence="2 3" key="1">
    <citation type="submission" date="2019-01" db="EMBL/GenBank/DDBJ databases">
        <title>Draft Genome and Complete Hox-Cluster Characterization of the Sterlet Sturgeon (Acipenser ruthenus).</title>
        <authorList>
            <person name="Wei Q."/>
        </authorList>
    </citation>
    <scope>NUCLEOTIDE SEQUENCE [LARGE SCALE GENOMIC DNA]</scope>
    <source>
        <strain evidence="2">WHYD16114868_AA</strain>
        <tissue evidence="2">Blood</tissue>
    </source>
</reference>
<dbReference type="Proteomes" id="UP000289886">
    <property type="component" value="Unassembled WGS sequence"/>
</dbReference>
<organism evidence="2 3">
    <name type="scientific">Acipenser ruthenus</name>
    <name type="common">Sterlet sturgeon</name>
    <dbReference type="NCBI Taxonomy" id="7906"/>
    <lineage>
        <taxon>Eukaryota</taxon>
        <taxon>Metazoa</taxon>
        <taxon>Chordata</taxon>
        <taxon>Craniata</taxon>
        <taxon>Vertebrata</taxon>
        <taxon>Euteleostomi</taxon>
        <taxon>Actinopterygii</taxon>
        <taxon>Chondrostei</taxon>
        <taxon>Acipenseriformes</taxon>
        <taxon>Acipenseridae</taxon>
        <taxon>Acipenser</taxon>
    </lineage>
</organism>
<dbReference type="PANTHER" id="PTHR33244:SF3">
    <property type="entry name" value="PEPTIDASE A2 DOMAIN-CONTAINING PROTEIN"/>
    <property type="match status" value="1"/>
</dbReference>
<name>A0A444U6Z1_ACIRT</name>